<gene>
    <name evidence="10" type="ORF">C7389_102210</name>
</gene>
<keyword evidence="5" id="KW-0488">Methylation</keyword>
<sequence length="196" mass="21253">MLRASSLRSRRQHGLTLIELSVALAVFAVLGLLSWRATAQLADNRDRVGAELGRWREISAAMQRVETELLQVAAPARPANSDAPPALQLLRSGDGHGSELRLLALAPDGAHRSALRYSGQQLEWLVWPDRNGLGTAQAYPLLEGVTAVRWHFAAGGSRRDDWPPAASSPPGELPAAVEIELELGDAGTFRRLFALR</sequence>
<dbReference type="InterPro" id="IPR012902">
    <property type="entry name" value="N_methyl_site"/>
</dbReference>
<keyword evidence="9" id="KW-0472">Membrane</keyword>
<evidence type="ECO:0000313" key="11">
    <source>
        <dbReference type="Proteomes" id="UP000295129"/>
    </source>
</evidence>
<dbReference type="EMBL" id="SNVV01000002">
    <property type="protein sequence ID" value="TDN56274.1"/>
    <property type="molecule type" value="Genomic_DNA"/>
</dbReference>
<proteinExistence type="inferred from homology"/>
<evidence type="ECO:0000256" key="8">
    <source>
        <dbReference type="ARBA" id="ARBA00022989"/>
    </source>
</evidence>
<keyword evidence="4" id="KW-1003">Cell membrane</keyword>
<evidence type="ECO:0000256" key="9">
    <source>
        <dbReference type="ARBA" id="ARBA00023136"/>
    </source>
</evidence>
<dbReference type="InterPro" id="IPR010055">
    <property type="entry name" value="T2SS_protein-GspJ"/>
</dbReference>
<evidence type="ECO:0000256" key="7">
    <source>
        <dbReference type="ARBA" id="ARBA00022692"/>
    </source>
</evidence>
<dbReference type="GO" id="GO:0015628">
    <property type="term" value="P:protein secretion by the type II secretion system"/>
    <property type="evidence" value="ECO:0007669"/>
    <property type="project" value="InterPro"/>
</dbReference>
<keyword evidence="11" id="KW-1185">Reference proteome</keyword>
<accession>A0A4R6EET7</accession>
<dbReference type="AlphaFoldDB" id="A0A4R6EET7"/>
<dbReference type="GO" id="GO:0015627">
    <property type="term" value="C:type II protein secretion system complex"/>
    <property type="evidence" value="ECO:0007669"/>
    <property type="project" value="InterPro"/>
</dbReference>
<keyword evidence="7" id="KW-0812">Transmembrane</keyword>
<dbReference type="OrthoDB" id="8527890at2"/>
<dbReference type="InterPro" id="IPR051621">
    <property type="entry name" value="T2SS_protein_J"/>
</dbReference>
<dbReference type="PANTHER" id="PTHR39583:SF2">
    <property type="entry name" value="TYPE II SECRETION SYSTEM PROTEIN J"/>
    <property type="match status" value="1"/>
</dbReference>
<dbReference type="PANTHER" id="PTHR39583">
    <property type="entry name" value="TYPE II SECRETION SYSTEM PROTEIN J-RELATED"/>
    <property type="match status" value="1"/>
</dbReference>
<dbReference type="Gene3D" id="2.10.70.20">
    <property type="entry name" value="gspk-gspi-gspj complex like domains"/>
    <property type="match status" value="1"/>
</dbReference>
<dbReference type="NCBIfam" id="TIGR02532">
    <property type="entry name" value="IV_pilin_GFxxxE"/>
    <property type="match status" value="1"/>
</dbReference>
<dbReference type="Pfam" id="PF07963">
    <property type="entry name" value="N_methyl"/>
    <property type="match status" value="1"/>
</dbReference>
<dbReference type="GO" id="GO:0005886">
    <property type="term" value="C:plasma membrane"/>
    <property type="evidence" value="ECO:0007669"/>
    <property type="project" value="UniProtKB-SubCell"/>
</dbReference>
<evidence type="ECO:0000256" key="2">
    <source>
        <dbReference type="ARBA" id="ARBA00011084"/>
    </source>
</evidence>
<evidence type="ECO:0000256" key="4">
    <source>
        <dbReference type="ARBA" id="ARBA00022475"/>
    </source>
</evidence>
<dbReference type="SUPFAM" id="SSF54523">
    <property type="entry name" value="Pili subunits"/>
    <property type="match status" value="1"/>
</dbReference>
<evidence type="ECO:0000256" key="3">
    <source>
        <dbReference type="ARBA" id="ARBA00021539"/>
    </source>
</evidence>
<evidence type="ECO:0000256" key="5">
    <source>
        <dbReference type="ARBA" id="ARBA00022481"/>
    </source>
</evidence>
<keyword evidence="6" id="KW-0997">Cell inner membrane</keyword>
<evidence type="ECO:0000256" key="1">
    <source>
        <dbReference type="ARBA" id="ARBA00004377"/>
    </source>
</evidence>
<comment type="caution">
    <text evidence="10">The sequence shown here is derived from an EMBL/GenBank/DDBJ whole genome shotgun (WGS) entry which is preliminary data.</text>
</comment>
<organism evidence="10 11">
    <name type="scientific">Azoarcus indigens</name>
    <dbReference type="NCBI Taxonomy" id="29545"/>
    <lineage>
        <taxon>Bacteria</taxon>
        <taxon>Pseudomonadati</taxon>
        <taxon>Pseudomonadota</taxon>
        <taxon>Betaproteobacteria</taxon>
        <taxon>Rhodocyclales</taxon>
        <taxon>Zoogloeaceae</taxon>
        <taxon>Azoarcus</taxon>
    </lineage>
</organism>
<dbReference type="Proteomes" id="UP000295129">
    <property type="component" value="Unassembled WGS sequence"/>
</dbReference>
<reference evidence="10 11" key="1">
    <citation type="submission" date="2019-03" db="EMBL/GenBank/DDBJ databases">
        <title>Genomic Encyclopedia of Type Strains, Phase IV (KMG-IV): sequencing the most valuable type-strain genomes for metagenomic binning, comparative biology and taxonomic classification.</title>
        <authorList>
            <person name="Goeker M."/>
        </authorList>
    </citation>
    <scope>NUCLEOTIDE SEQUENCE [LARGE SCALE GENOMIC DNA]</scope>
    <source>
        <strain evidence="10 11">DSM 12121</strain>
    </source>
</reference>
<comment type="similarity">
    <text evidence="2">Belongs to the GSP J family.</text>
</comment>
<keyword evidence="8" id="KW-1133">Transmembrane helix</keyword>
<evidence type="ECO:0000313" key="10">
    <source>
        <dbReference type="EMBL" id="TDN56274.1"/>
    </source>
</evidence>
<protein>
    <recommendedName>
        <fullName evidence="3">Type II secretion system protein J</fullName>
    </recommendedName>
</protein>
<dbReference type="InterPro" id="IPR045584">
    <property type="entry name" value="Pilin-like"/>
</dbReference>
<dbReference type="PROSITE" id="PS00409">
    <property type="entry name" value="PROKAR_NTER_METHYL"/>
    <property type="match status" value="1"/>
</dbReference>
<dbReference type="Pfam" id="PF11612">
    <property type="entry name" value="T2SSJ"/>
    <property type="match status" value="1"/>
</dbReference>
<comment type="subcellular location">
    <subcellularLocation>
        <location evidence="1">Cell inner membrane</location>
        <topology evidence="1">Single-pass membrane protein</topology>
    </subcellularLocation>
</comment>
<evidence type="ECO:0000256" key="6">
    <source>
        <dbReference type="ARBA" id="ARBA00022519"/>
    </source>
</evidence>
<dbReference type="RefSeq" id="WP_133588581.1">
    <property type="nucleotide sequence ID" value="NZ_SNVV01000002.1"/>
</dbReference>
<name>A0A4R6EET7_9RHOO</name>